<dbReference type="Gene3D" id="1.25.40.420">
    <property type="match status" value="1"/>
</dbReference>
<gene>
    <name evidence="3" type="primary">20215066</name>
    <name evidence="2" type="ORF">HELRODRAFT_74871</name>
</gene>
<dbReference type="SMART" id="SM00875">
    <property type="entry name" value="BACK"/>
    <property type="match status" value="1"/>
</dbReference>
<reference evidence="4" key="1">
    <citation type="submission" date="2012-12" db="EMBL/GenBank/DDBJ databases">
        <authorList>
            <person name="Hellsten U."/>
            <person name="Grimwood J."/>
            <person name="Chapman J.A."/>
            <person name="Shapiro H."/>
            <person name="Aerts A."/>
            <person name="Otillar R.P."/>
            <person name="Terry A.Y."/>
            <person name="Boore J.L."/>
            <person name="Simakov O."/>
            <person name="Marletaz F."/>
            <person name="Cho S.-J."/>
            <person name="Edsinger-Gonzales E."/>
            <person name="Havlak P."/>
            <person name="Kuo D.-H."/>
            <person name="Larsson T."/>
            <person name="Lv J."/>
            <person name="Arendt D."/>
            <person name="Savage R."/>
            <person name="Osoegawa K."/>
            <person name="de Jong P."/>
            <person name="Lindberg D.R."/>
            <person name="Seaver E.C."/>
            <person name="Weisblat D.A."/>
            <person name="Putnam N.H."/>
            <person name="Grigoriev I.V."/>
            <person name="Rokhsar D.S."/>
        </authorList>
    </citation>
    <scope>NUCLEOTIDE SEQUENCE</scope>
</reference>
<evidence type="ECO:0000313" key="3">
    <source>
        <dbReference type="EnsemblMetazoa" id="HelroP74871"/>
    </source>
</evidence>
<dbReference type="eggNOG" id="KOG4441">
    <property type="taxonomic scope" value="Eukaryota"/>
</dbReference>
<evidence type="ECO:0000313" key="2">
    <source>
        <dbReference type="EMBL" id="ESO08466.1"/>
    </source>
</evidence>
<dbReference type="KEGG" id="hro:HELRODRAFT_74871"/>
<keyword evidence="4" id="KW-1185">Reference proteome</keyword>
<dbReference type="OMA" id="LEAMCIR"/>
<name>T1G1W8_HELRO</name>
<dbReference type="Gene3D" id="3.30.710.10">
    <property type="entry name" value="Potassium Channel Kv1.1, Chain A"/>
    <property type="match status" value="1"/>
</dbReference>
<dbReference type="Proteomes" id="UP000015101">
    <property type="component" value="Unassembled WGS sequence"/>
</dbReference>
<dbReference type="AlphaFoldDB" id="T1G1W8"/>
<accession>T1G1W8</accession>
<dbReference type="HOGENOM" id="CLU_1830176_0_0_1"/>
<dbReference type="EMBL" id="AMQM01003258">
    <property type="status" value="NOT_ANNOTATED_CDS"/>
    <property type="molecule type" value="Genomic_DNA"/>
</dbReference>
<dbReference type="CTD" id="20215066"/>
<dbReference type="PANTHER" id="PTHR45632:SF17">
    <property type="entry name" value="KELCH-LIKE PROTEIN 31"/>
    <property type="match status" value="1"/>
</dbReference>
<dbReference type="GeneID" id="20215066"/>
<dbReference type="SUPFAM" id="SSF54695">
    <property type="entry name" value="POZ domain"/>
    <property type="match status" value="1"/>
</dbReference>
<dbReference type="InterPro" id="IPR011705">
    <property type="entry name" value="BACK"/>
</dbReference>
<dbReference type="OrthoDB" id="6265360at2759"/>
<dbReference type="Pfam" id="PF00651">
    <property type="entry name" value="BTB"/>
    <property type="match status" value="1"/>
</dbReference>
<dbReference type="EnsemblMetazoa" id="HelroT74871">
    <property type="protein sequence ID" value="HelroP74871"/>
    <property type="gene ID" value="HelroG74871"/>
</dbReference>
<dbReference type="RefSeq" id="XP_009013396.1">
    <property type="nucleotide sequence ID" value="XM_009015148.1"/>
</dbReference>
<dbReference type="Pfam" id="PF07707">
    <property type="entry name" value="BACK"/>
    <property type="match status" value="1"/>
</dbReference>
<dbReference type="STRING" id="6412.T1G1W8"/>
<reference evidence="3" key="3">
    <citation type="submission" date="2015-06" db="UniProtKB">
        <authorList>
            <consortium name="EnsemblMetazoa"/>
        </authorList>
    </citation>
    <scope>IDENTIFICATION</scope>
</reference>
<reference evidence="2 4" key="2">
    <citation type="journal article" date="2013" name="Nature">
        <title>Insights into bilaterian evolution from three spiralian genomes.</title>
        <authorList>
            <person name="Simakov O."/>
            <person name="Marletaz F."/>
            <person name="Cho S.J."/>
            <person name="Edsinger-Gonzales E."/>
            <person name="Havlak P."/>
            <person name="Hellsten U."/>
            <person name="Kuo D.H."/>
            <person name="Larsson T."/>
            <person name="Lv J."/>
            <person name="Arendt D."/>
            <person name="Savage R."/>
            <person name="Osoegawa K."/>
            <person name="de Jong P."/>
            <person name="Grimwood J."/>
            <person name="Chapman J.A."/>
            <person name="Shapiro H."/>
            <person name="Aerts A."/>
            <person name="Otillar R.P."/>
            <person name="Terry A.Y."/>
            <person name="Boore J.L."/>
            <person name="Grigoriev I.V."/>
            <person name="Lindberg D.R."/>
            <person name="Seaver E.C."/>
            <person name="Weisblat D.A."/>
            <person name="Putnam N.H."/>
            <person name="Rokhsar D.S."/>
        </authorList>
    </citation>
    <scope>NUCLEOTIDE SEQUENCE</scope>
</reference>
<sequence>MKCLLKFVYTSNLDLSSETVDQLAECAHQLGIQSAFELCVCFMINNIDLYNVFSFYNVAFNTDCKVLKECAFKVIADNFLIVCQTPHFCLLPIDRLLPILKSDDLQVRSEKDVLDAAISWIKYDMSSRLEIADRLLSCIQL</sequence>
<dbReference type="InterPro" id="IPR011333">
    <property type="entry name" value="SKP1/BTB/POZ_sf"/>
</dbReference>
<dbReference type="InterPro" id="IPR000210">
    <property type="entry name" value="BTB/POZ_dom"/>
</dbReference>
<dbReference type="PANTHER" id="PTHR45632">
    <property type="entry name" value="LD33804P"/>
    <property type="match status" value="1"/>
</dbReference>
<evidence type="ECO:0000313" key="4">
    <source>
        <dbReference type="Proteomes" id="UP000015101"/>
    </source>
</evidence>
<dbReference type="EMBL" id="KB096080">
    <property type="protein sequence ID" value="ESO08466.1"/>
    <property type="molecule type" value="Genomic_DNA"/>
</dbReference>
<proteinExistence type="predicted"/>
<organism evidence="3 4">
    <name type="scientific">Helobdella robusta</name>
    <name type="common">Californian leech</name>
    <dbReference type="NCBI Taxonomy" id="6412"/>
    <lineage>
        <taxon>Eukaryota</taxon>
        <taxon>Metazoa</taxon>
        <taxon>Spiralia</taxon>
        <taxon>Lophotrochozoa</taxon>
        <taxon>Annelida</taxon>
        <taxon>Clitellata</taxon>
        <taxon>Hirudinea</taxon>
        <taxon>Rhynchobdellida</taxon>
        <taxon>Glossiphoniidae</taxon>
        <taxon>Helobdella</taxon>
    </lineage>
</organism>
<feature type="domain" description="BACK" evidence="1">
    <location>
        <begin position="52"/>
        <end position="140"/>
    </location>
</feature>
<evidence type="ECO:0000259" key="1">
    <source>
        <dbReference type="SMART" id="SM00875"/>
    </source>
</evidence>
<dbReference type="InParanoid" id="T1G1W8"/>
<protein>
    <recommendedName>
        <fullName evidence="1">BACK domain-containing protein</fullName>
    </recommendedName>
</protein>